<protein>
    <submittedName>
        <fullName evidence="2">Uncharacterized protein</fullName>
    </submittedName>
</protein>
<evidence type="ECO:0000313" key="3">
    <source>
        <dbReference type="Proteomes" id="UP000628669"/>
    </source>
</evidence>
<accession>A0ABS1FPD3</accession>
<feature type="transmembrane region" description="Helical" evidence="1">
    <location>
        <begin position="48"/>
        <end position="71"/>
    </location>
</feature>
<dbReference type="RefSeq" id="WP_200241596.1">
    <property type="nucleotide sequence ID" value="NZ_JAENHK010000001.1"/>
</dbReference>
<keyword evidence="1" id="KW-0472">Membrane</keyword>
<keyword evidence="3" id="KW-1185">Reference proteome</keyword>
<proteinExistence type="predicted"/>
<sequence length="108" mass="11926">MKTTINNSFEDFKQTLSNNNKLQQEFRDNPIQAVNSIEVKNPKETDTWIYRIIVLMFGLAIIGIITGLIVLSLHENVKLNEQLITIFTAISSGAIGALAGLLAPSPNK</sequence>
<evidence type="ECO:0000256" key="1">
    <source>
        <dbReference type="SAM" id="Phobius"/>
    </source>
</evidence>
<name>A0ABS1FPD3_9FLAO</name>
<keyword evidence="1" id="KW-0812">Transmembrane</keyword>
<gene>
    <name evidence="2" type="ORF">JHL15_00820</name>
</gene>
<dbReference type="Proteomes" id="UP000628669">
    <property type="component" value="Unassembled WGS sequence"/>
</dbReference>
<dbReference type="EMBL" id="JAENHK010000001">
    <property type="protein sequence ID" value="MBK1894291.1"/>
    <property type="molecule type" value="Genomic_DNA"/>
</dbReference>
<organism evidence="2 3">
    <name type="scientific">Chryseobacterium paridis</name>
    <dbReference type="NCBI Taxonomy" id="2800328"/>
    <lineage>
        <taxon>Bacteria</taxon>
        <taxon>Pseudomonadati</taxon>
        <taxon>Bacteroidota</taxon>
        <taxon>Flavobacteriia</taxon>
        <taxon>Flavobacteriales</taxon>
        <taxon>Weeksellaceae</taxon>
        <taxon>Chryseobacterium group</taxon>
        <taxon>Chryseobacterium</taxon>
    </lineage>
</organism>
<comment type="caution">
    <text evidence="2">The sequence shown here is derived from an EMBL/GenBank/DDBJ whole genome shotgun (WGS) entry which is preliminary data.</text>
</comment>
<keyword evidence="1" id="KW-1133">Transmembrane helix</keyword>
<feature type="transmembrane region" description="Helical" evidence="1">
    <location>
        <begin position="83"/>
        <end position="103"/>
    </location>
</feature>
<evidence type="ECO:0000313" key="2">
    <source>
        <dbReference type="EMBL" id="MBK1894291.1"/>
    </source>
</evidence>
<reference evidence="3" key="1">
    <citation type="submission" date="2021-01" db="EMBL/GenBank/DDBJ databases">
        <title>Genome public.</title>
        <authorList>
            <person name="Liu C."/>
            <person name="Sun Q."/>
        </authorList>
    </citation>
    <scope>NUCLEOTIDE SEQUENCE [LARGE SCALE GENOMIC DNA]</scope>
    <source>
        <strain evidence="3">YIM B02567</strain>
    </source>
</reference>